<dbReference type="PANTHER" id="PTHR10039">
    <property type="entry name" value="AMELOGENIN"/>
    <property type="match status" value="1"/>
</dbReference>
<sequence>MPIDPLSAFAFAASAVQFVHFAIEIVSKGKRLYRALDGALPENADAETVTVRLKEMMQRLANSNDSTSKADLGPEKVRFRDICDECAGVSEKLLLFLGKLKVPNNKKHRKWKSFRQAFGNAQKLTRHTDPGLPKSWFREKVSNLSIHHDQRFHELHFQTRRTMDSLLETPIIQDENIRMRFEAFTESQRQEHAKVRADFVYLDGEKHRASVELDLLEILRFSLMFDRYEKITEAHKNTSLEFIPKALHEEWERKSTLATHDLLMTSEVWSLARLQEAFKRVITFFGADLKLCFFIDGVDEYEGEAGYIGQFFLELSHCSEHAKFCVSSRPWPVFQEIYSESPTLRLQDLTHDDIKLYINDKLGKNKYMQQILAEDFTILLVVASLVSGLRNGDYLSYLHLRLASLPSDLEELFGNMLESIDPLYREEASQMFQIFRASDYLYPFQS</sequence>
<evidence type="ECO:0000313" key="1">
    <source>
        <dbReference type="EMBL" id="KAK3178110.1"/>
    </source>
</evidence>
<evidence type="ECO:0000313" key="2">
    <source>
        <dbReference type="Proteomes" id="UP001276659"/>
    </source>
</evidence>
<name>A0AAD9ZG38_9LECA</name>
<dbReference type="Proteomes" id="UP001276659">
    <property type="component" value="Unassembled WGS sequence"/>
</dbReference>
<gene>
    <name evidence="1" type="ORF">OEA41_000243</name>
</gene>
<protein>
    <recommendedName>
        <fullName evidence="3">NACHT-NTPase and P-loop NTPases N-terminal domain-containing protein</fullName>
    </recommendedName>
</protein>
<dbReference type="PANTHER" id="PTHR10039:SF5">
    <property type="entry name" value="NACHT DOMAIN-CONTAINING PROTEIN"/>
    <property type="match status" value="1"/>
</dbReference>
<dbReference type="EMBL" id="JASNWA010000003">
    <property type="protein sequence ID" value="KAK3178110.1"/>
    <property type="molecule type" value="Genomic_DNA"/>
</dbReference>
<organism evidence="1 2">
    <name type="scientific">Lepraria neglecta</name>
    <dbReference type="NCBI Taxonomy" id="209136"/>
    <lineage>
        <taxon>Eukaryota</taxon>
        <taxon>Fungi</taxon>
        <taxon>Dikarya</taxon>
        <taxon>Ascomycota</taxon>
        <taxon>Pezizomycotina</taxon>
        <taxon>Lecanoromycetes</taxon>
        <taxon>OSLEUM clade</taxon>
        <taxon>Lecanoromycetidae</taxon>
        <taxon>Lecanorales</taxon>
        <taxon>Lecanorineae</taxon>
        <taxon>Stereocaulaceae</taxon>
        <taxon>Lepraria</taxon>
    </lineage>
</organism>
<dbReference type="AlphaFoldDB" id="A0AAD9ZG38"/>
<proteinExistence type="predicted"/>
<reference evidence="1" key="1">
    <citation type="submission" date="2022-11" db="EMBL/GenBank/DDBJ databases">
        <title>Chromosomal genome sequence assembly and mating type (MAT) locus characterization of the leprose asexual lichenized fungus Lepraria neglecta (Nyl.) Erichsen.</title>
        <authorList>
            <person name="Allen J.L."/>
            <person name="Pfeffer B."/>
        </authorList>
    </citation>
    <scope>NUCLEOTIDE SEQUENCE</scope>
    <source>
        <strain evidence="1">Allen 5258</strain>
    </source>
</reference>
<comment type="caution">
    <text evidence="1">The sequence shown here is derived from an EMBL/GenBank/DDBJ whole genome shotgun (WGS) entry which is preliminary data.</text>
</comment>
<accession>A0AAD9ZG38</accession>
<keyword evidence="2" id="KW-1185">Reference proteome</keyword>
<evidence type="ECO:0008006" key="3">
    <source>
        <dbReference type="Google" id="ProtNLM"/>
    </source>
</evidence>